<keyword evidence="3" id="KW-1185">Reference proteome</keyword>
<name>A0AA86RX86_9FABA</name>
<dbReference type="Proteomes" id="UP001189624">
    <property type="component" value="Chromosome 2"/>
</dbReference>
<proteinExistence type="predicted"/>
<dbReference type="Gramene" id="rna-AYBTSS11_LOCUS5966">
    <property type="protein sequence ID" value="CAJ1932735.1"/>
    <property type="gene ID" value="gene-AYBTSS11_LOCUS5966"/>
</dbReference>
<organism evidence="2 3">
    <name type="scientific">Sphenostylis stenocarpa</name>
    <dbReference type="NCBI Taxonomy" id="92480"/>
    <lineage>
        <taxon>Eukaryota</taxon>
        <taxon>Viridiplantae</taxon>
        <taxon>Streptophyta</taxon>
        <taxon>Embryophyta</taxon>
        <taxon>Tracheophyta</taxon>
        <taxon>Spermatophyta</taxon>
        <taxon>Magnoliopsida</taxon>
        <taxon>eudicotyledons</taxon>
        <taxon>Gunneridae</taxon>
        <taxon>Pentapetalae</taxon>
        <taxon>rosids</taxon>
        <taxon>fabids</taxon>
        <taxon>Fabales</taxon>
        <taxon>Fabaceae</taxon>
        <taxon>Papilionoideae</taxon>
        <taxon>50 kb inversion clade</taxon>
        <taxon>NPAAA clade</taxon>
        <taxon>indigoferoid/millettioid clade</taxon>
        <taxon>Phaseoleae</taxon>
        <taxon>Sphenostylis</taxon>
    </lineage>
</organism>
<evidence type="ECO:0000256" key="1">
    <source>
        <dbReference type="SAM" id="MobiDB-lite"/>
    </source>
</evidence>
<gene>
    <name evidence="2" type="ORF">AYBTSS11_LOCUS5966</name>
</gene>
<protein>
    <submittedName>
        <fullName evidence="2">Uncharacterized protein</fullName>
    </submittedName>
</protein>
<sequence>MQVALANLVGIGNQRFSTKVERASTKLHNTREAKPDPRKSEKAMIKADTVKPLESFAVQTAILTLLDHQTVSKNDKYGRGFTHLHACSVSRRPSVVSDRFSV</sequence>
<reference evidence="2" key="1">
    <citation type="submission" date="2023-10" db="EMBL/GenBank/DDBJ databases">
        <authorList>
            <person name="Domelevo Entfellner J.-B."/>
        </authorList>
    </citation>
    <scope>NUCLEOTIDE SEQUENCE</scope>
</reference>
<dbReference type="EMBL" id="OY731399">
    <property type="protein sequence ID" value="CAJ1932735.1"/>
    <property type="molecule type" value="Genomic_DNA"/>
</dbReference>
<evidence type="ECO:0000313" key="2">
    <source>
        <dbReference type="EMBL" id="CAJ1932735.1"/>
    </source>
</evidence>
<dbReference type="AlphaFoldDB" id="A0AA86RX86"/>
<feature type="region of interest" description="Disordered" evidence="1">
    <location>
        <begin position="20"/>
        <end position="44"/>
    </location>
</feature>
<accession>A0AA86RX86</accession>
<evidence type="ECO:0000313" key="3">
    <source>
        <dbReference type="Proteomes" id="UP001189624"/>
    </source>
</evidence>